<evidence type="ECO:0000259" key="3">
    <source>
        <dbReference type="Pfam" id="PF01266"/>
    </source>
</evidence>
<dbReference type="Pfam" id="PF01266">
    <property type="entry name" value="DAO"/>
    <property type="match status" value="1"/>
</dbReference>
<dbReference type="InterPro" id="IPR036188">
    <property type="entry name" value="FAD/NAD-bd_sf"/>
</dbReference>
<dbReference type="PANTHER" id="PTHR43757">
    <property type="entry name" value="AMINOMETHYLTRANSFERASE"/>
    <property type="match status" value="1"/>
</dbReference>
<sequence>MRQTLPSHAQAVVIGGGVIGTSTAYHLAEQGWTDIVVLERDKLTSGTTWHAAGLIASAGMSTETLSWIFRHSRDLYRRLEAETGVSTGFHQCGHLHIATTRARREAQRREMNFMRLMGHVKHEVSPAEVREMFPLIETEGMLSAIWSPEDGRANPVDVTMAMAAGARKRGVRIVEGCPVDDILVERGRVSGVVTPLGTIRADTVVLAAGMWSRQIGAKIGVPVPLQAMEHYYLLTEPMEGVHRDLPVVEDPESYAYVREEGGGLLFGLFEPDGAPWHPTGIPGDASFSTLAPDWDRMTPHLEHAFRRFPAMQSAGLKTFFCGPESFTPDGKFLVGECPEVQGLYLGTGLNSLGILSGGGVGALLAEEIAHGNASQDMTGLTPARTGAHEAVRHYLLDRLPDALAYSFTNASLPNFKHKQARAARRLPLHDRYAEEGAYFVSLSGWEMPFWFAPNGLKPDVKYEFGRQEWFHLSAAEHRATRESVGLFDKTFMGKFVVQGRDAEKVLNRVSANSVSVPIGANIYTQWLNPQGGIISDLTITRTGEDEFLLVTGDVLQRITPSWLKRYTGPGEFCAVTDVTSAYTILSLQGPRSRDLLAGITGADLSTEALPFRSSAFVEIGYARLRIVRVTYMGELGYELYIPSEQSLNVFDALVTGIEAQGVPCTLCGLMALESLRLEKGYRDFGVDIDNTDTPLEMGLGFVVDMGKDFIGRDRLAEQKAAGALPKRLVALKLDDPEPLLLGSEPLFADGVPVGYVRAGTFGHTLGASVGLAIVEHEDGVTSDYLKTKSFEVEVNDRRVMATLSLAPFYDPKSERVRA</sequence>
<dbReference type="InterPro" id="IPR006076">
    <property type="entry name" value="FAD-dep_OxRdtase"/>
</dbReference>
<evidence type="ECO:0000313" key="6">
    <source>
        <dbReference type="EMBL" id="NDW45628.1"/>
    </source>
</evidence>
<reference evidence="6" key="1">
    <citation type="submission" date="2020-02" db="EMBL/GenBank/DDBJ databases">
        <title>Delineation of the pyrene-degrading pathway in Roseobacter clade bacteria by genomic analysis.</title>
        <authorList>
            <person name="Zhou H."/>
            <person name="Wang H."/>
        </authorList>
    </citation>
    <scope>NUCLEOTIDE SEQUENCE</scope>
    <source>
        <strain evidence="6">PrR005</strain>
    </source>
</reference>
<accession>A0A6B2NQG4</accession>
<comment type="similarity">
    <text evidence="1">Belongs to the GcvT family.</text>
</comment>
<evidence type="ECO:0000256" key="1">
    <source>
        <dbReference type="ARBA" id="ARBA00008609"/>
    </source>
</evidence>
<keyword evidence="2" id="KW-0560">Oxidoreductase</keyword>
<dbReference type="SUPFAM" id="SSF51905">
    <property type="entry name" value="FAD/NAD(P)-binding domain"/>
    <property type="match status" value="1"/>
</dbReference>
<dbReference type="InterPro" id="IPR027266">
    <property type="entry name" value="TrmE/GcvT-like"/>
</dbReference>
<gene>
    <name evidence="6" type="ORF">G0P99_11720</name>
</gene>
<feature type="domain" description="Aminomethyltransferase C-terminal" evidence="5">
    <location>
        <begin position="726"/>
        <end position="810"/>
    </location>
</feature>
<comment type="caution">
    <text evidence="6">The sequence shown here is derived from an EMBL/GenBank/DDBJ whole genome shotgun (WGS) entry which is preliminary data.</text>
</comment>
<evidence type="ECO:0000259" key="4">
    <source>
        <dbReference type="Pfam" id="PF01571"/>
    </source>
</evidence>
<dbReference type="InterPro" id="IPR013977">
    <property type="entry name" value="GcvT_C"/>
</dbReference>
<dbReference type="SUPFAM" id="SSF54373">
    <property type="entry name" value="FAD-linked reductases, C-terminal domain"/>
    <property type="match status" value="1"/>
</dbReference>
<feature type="domain" description="GCVT N-terminal" evidence="4">
    <location>
        <begin position="428"/>
        <end position="707"/>
    </location>
</feature>
<dbReference type="SUPFAM" id="SSF103025">
    <property type="entry name" value="Folate-binding domain"/>
    <property type="match status" value="1"/>
</dbReference>
<dbReference type="Pfam" id="PF08669">
    <property type="entry name" value="GCV_T_C"/>
    <property type="match status" value="1"/>
</dbReference>
<dbReference type="RefSeq" id="WP_164129967.1">
    <property type="nucleotide sequence ID" value="NZ_JAAGOX010000017.1"/>
</dbReference>
<dbReference type="InterPro" id="IPR028896">
    <property type="entry name" value="GcvT/YgfZ/DmdA"/>
</dbReference>
<dbReference type="InterPro" id="IPR006222">
    <property type="entry name" value="GCVT_N"/>
</dbReference>
<dbReference type="EMBL" id="JAAGOX010000017">
    <property type="protein sequence ID" value="NDW45628.1"/>
    <property type="molecule type" value="Genomic_DNA"/>
</dbReference>
<dbReference type="GO" id="GO:0016491">
    <property type="term" value="F:oxidoreductase activity"/>
    <property type="evidence" value="ECO:0007669"/>
    <property type="project" value="UniProtKB-KW"/>
</dbReference>
<dbReference type="SUPFAM" id="SSF101790">
    <property type="entry name" value="Aminomethyltransferase beta-barrel domain"/>
    <property type="match status" value="1"/>
</dbReference>
<dbReference type="AlphaFoldDB" id="A0A6B2NQG4"/>
<evidence type="ECO:0000256" key="2">
    <source>
        <dbReference type="ARBA" id="ARBA00023002"/>
    </source>
</evidence>
<dbReference type="Pfam" id="PF01571">
    <property type="entry name" value="GCV_T"/>
    <property type="match status" value="1"/>
</dbReference>
<dbReference type="InterPro" id="IPR029043">
    <property type="entry name" value="GcvT/YgfZ_C"/>
</dbReference>
<evidence type="ECO:0000259" key="5">
    <source>
        <dbReference type="Pfam" id="PF08669"/>
    </source>
</evidence>
<organism evidence="6">
    <name type="scientific">Ruegeria sp. PrR005</name>
    <dbReference type="NCBI Taxonomy" id="2706882"/>
    <lineage>
        <taxon>Bacteria</taxon>
        <taxon>Pseudomonadati</taxon>
        <taxon>Pseudomonadota</taxon>
        <taxon>Alphaproteobacteria</taxon>
        <taxon>Rhodobacterales</taxon>
        <taxon>Roseobacteraceae</taxon>
        <taxon>Ruegeria</taxon>
    </lineage>
</organism>
<dbReference type="Gene3D" id="3.50.50.60">
    <property type="entry name" value="FAD/NAD(P)-binding domain"/>
    <property type="match status" value="1"/>
</dbReference>
<dbReference type="Gene3D" id="3.30.9.10">
    <property type="entry name" value="D-Amino Acid Oxidase, subunit A, domain 2"/>
    <property type="match status" value="1"/>
</dbReference>
<dbReference type="PANTHER" id="PTHR43757:SF2">
    <property type="entry name" value="AMINOMETHYLTRANSFERASE, MITOCHONDRIAL"/>
    <property type="match status" value="1"/>
</dbReference>
<dbReference type="Gene3D" id="3.30.1360.120">
    <property type="entry name" value="Probable tRNA modification gtpase trme, domain 1"/>
    <property type="match status" value="1"/>
</dbReference>
<protein>
    <submittedName>
        <fullName evidence="6">FAD-dependent oxidoreductase</fullName>
    </submittedName>
</protein>
<name>A0A6B2NQG4_9RHOB</name>
<proteinExistence type="inferred from homology"/>
<feature type="domain" description="FAD dependent oxidoreductase" evidence="3">
    <location>
        <begin position="11"/>
        <end position="366"/>
    </location>
</feature>